<proteinExistence type="predicted"/>
<evidence type="ECO:0000313" key="2">
    <source>
        <dbReference type="Proteomes" id="UP000009100"/>
    </source>
</evidence>
<dbReference type="HOGENOM" id="CLU_3298571_0_0_6"/>
<sequence>MHQNNEQQALNEKHPNLLKEVVQSKLEEILVSDITYVHQS</sequence>
<organism evidence="1 2">
    <name type="scientific">Vibrio atlanticus (strain LGP32)</name>
    <name type="common">Vibrio splendidus (strain Mel32)</name>
    <dbReference type="NCBI Taxonomy" id="575788"/>
    <lineage>
        <taxon>Bacteria</taxon>
        <taxon>Pseudomonadati</taxon>
        <taxon>Pseudomonadota</taxon>
        <taxon>Gammaproteobacteria</taxon>
        <taxon>Vibrionales</taxon>
        <taxon>Vibrionaceae</taxon>
        <taxon>Vibrio</taxon>
    </lineage>
</organism>
<accession>B7VJ40</accession>
<dbReference type="STRING" id="575788.VS_0488"/>
<reference evidence="1 2" key="1">
    <citation type="submission" date="2009-02" db="EMBL/GenBank/DDBJ databases">
        <title>Vibrio splendidus str. LGP32 complete genome.</title>
        <authorList>
            <person name="Mazel D."/>
            <person name="Le Roux F."/>
        </authorList>
    </citation>
    <scope>NUCLEOTIDE SEQUENCE [LARGE SCALE GENOMIC DNA]</scope>
    <source>
        <strain evidence="1 2">LGP32</strain>
    </source>
</reference>
<dbReference type="Proteomes" id="UP000009100">
    <property type="component" value="Chromosome 1"/>
</dbReference>
<protein>
    <submittedName>
        <fullName evidence="1">Uncharacterized protein</fullName>
    </submittedName>
</protein>
<gene>
    <name evidence="1" type="ordered locus">VS_0488</name>
</gene>
<dbReference type="AlphaFoldDB" id="B7VJ40"/>
<name>B7VJ40_VIBA3</name>
<evidence type="ECO:0000313" key="1">
    <source>
        <dbReference type="EMBL" id="CAV17494.1"/>
    </source>
</evidence>
<dbReference type="EMBL" id="FM954972">
    <property type="protein sequence ID" value="CAV17494.1"/>
    <property type="molecule type" value="Genomic_DNA"/>
</dbReference>
<dbReference type="KEGG" id="vsp:VS_0488"/>